<comment type="caution">
    <text evidence="2">The sequence shown here is derived from an EMBL/GenBank/DDBJ whole genome shotgun (WGS) entry which is preliminary data.</text>
</comment>
<reference evidence="2" key="1">
    <citation type="submission" date="2020-03" db="EMBL/GenBank/DDBJ databases">
        <title>A high-quality chromosome-level genome assembly of a woody plant with both climbing and erect habits, Rhamnella rubrinervis.</title>
        <authorList>
            <person name="Lu Z."/>
            <person name="Yang Y."/>
            <person name="Zhu X."/>
            <person name="Sun Y."/>
        </authorList>
    </citation>
    <scope>NUCLEOTIDE SEQUENCE</scope>
    <source>
        <strain evidence="2">BYM</strain>
        <tissue evidence="2">Leaf</tissue>
    </source>
</reference>
<dbReference type="EMBL" id="VOIH02000005">
    <property type="protein sequence ID" value="KAF3445884.1"/>
    <property type="molecule type" value="Genomic_DNA"/>
</dbReference>
<feature type="region of interest" description="Disordered" evidence="1">
    <location>
        <begin position="163"/>
        <end position="206"/>
    </location>
</feature>
<dbReference type="Proteomes" id="UP000796880">
    <property type="component" value="Unassembled WGS sequence"/>
</dbReference>
<accession>A0A8K0H599</accession>
<organism evidence="2 3">
    <name type="scientific">Rhamnella rubrinervis</name>
    <dbReference type="NCBI Taxonomy" id="2594499"/>
    <lineage>
        <taxon>Eukaryota</taxon>
        <taxon>Viridiplantae</taxon>
        <taxon>Streptophyta</taxon>
        <taxon>Embryophyta</taxon>
        <taxon>Tracheophyta</taxon>
        <taxon>Spermatophyta</taxon>
        <taxon>Magnoliopsida</taxon>
        <taxon>eudicotyledons</taxon>
        <taxon>Gunneridae</taxon>
        <taxon>Pentapetalae</taxon>
        <taxon>rosids</taxon>
        <taxon>fabids</taxon>
        <taxon>Rosales</taxon>
        <taxon>Rhamnaceae</taxon>
        <taxon>rhamnoid group</taxon>
        <taxon>Rhamneae</taxon>
        <taxon>Rhamnella</taxon>
    </lineage>
</organism>
<proteinExistence type="predicted"/>
<keyword evidence="3" id="KW-1185">Reference proteome</keyword>
<gene>
    <name evidence="2" type="ORF">FNV43_RR11061</name>
</gene>
<protein>
    <submittedName>
        <fullName evidence="2">Uncharacterized protein</fullName>
    </submittedName>
</protein>
<sequence length="242" mass="28146">MEERRLDLQAFQAENQRELQEARGELWAGHFPAAGRWILSCFFKALSEVLANSRILHCIITYMLGTYWVYFTHSYLFHVYRSYVILKPSLSNLTMMWRTSGEWSYVKNRVYTKSRKIFWVECKEIRESEDALQQELKRKKLEVAKFLSGFTTTVPLPVEIPRAVETSLEEEEDPKEEEDSEEEEEDSDEFPIDIPRGRPRANDITENNIENLATQLLEALASIAGQGSQQPSGIRGVIEQFK</sequence>
<evidence type="ECO:0000313" key="3">
    <source>
        <dbReference type="Proteomes" id="UP000796880"/>
    </source>
</evidence>
<evidence type="ECO:0000313" key="2">
    <source>
        <dbReference type="EMBL" id="KAF3445884.1"/>
    </source>
</evidence>
<name>A0A8K0H599_9ROSA</name>
<dbReference type="AlphaFoldDB" id="A0A8K0H599"/>
<feature type="compositionally biased region" description="Acidic residues" evidence="1">
    <location>
        <begin position="167"/>
        <end position="191"/>
    </location>
</feature>
<evidence type="ECO:0000256" key="1">
    <source>
        <dbReference type="SAM" id="MobiDB-lite"/>
    </source>
</evidence>